<keyword evidence="4" id="KW-0997">Cell inner membrane</keyword>
<sequence length="275" mass="31290">MIVYDSKSVRVGFVDNIKNMTRNVIRDRYIAYRLAKKDIKSKYSKSYIGLIWDFLEPVSLATVFIFLHRSKFINTDDLTMSYSIFVIYGLLMWQIFNDTLLQSIDIVNRSKTLLSQINVSAEALIMSIIFRMSFNAIFVICAIAIFSAITSTFDLVGMLKFLFLFPLIILAGLAMGLILTPFNTLNSDVGSFVKILLRALFFTSAVLFPLPKEGILSVIGTYNPLVHLFENMRYVGLGYEVHLAGFLSVIIAIFLLLSVAWYIFHLTLKLLVERV</sequence>
<dbReference type="EMBL" id="JBIHSF010000005">
    <property type="protein sequence ID" value="MFH0259610.1"/>
    <property type="molecule type" value="Genomic_DNA"/>
</dbReference>
<evidence type="ECO:0000313" key="8">
    <source>
        <dbReference type="Proteomes" id="UP001607125"/>
    </source>
</evidence>
<keyword evidence="5" id="KW-0472">Membrane</keyword>
<dbReference type="Proteomes" id="UP001607125">
    <property type="component" value="Unassembled WGS sequence"/>
</dbReference>
<gene>
    <name evidence="7" type="ORF">ACGRH2_04010</name>
</gene>
<feature type="transmembrane region" description="Helical" evidence="5">
    <location>
        <begin position="241"/>
        <end position="264"/>
    </location>
</feature>
<comment type="subcellular location">
    <subcellularLocation>
        <location evidence="1">Cell inner membrane</location>
        <topology evidence="1">Multi-pass membrane protein</topology>
    </subcellularLocation>
</comment>
<proteinExistence type="inferred from homology"/>
<dbReference type="PROSITE" id="PS51012">
    <property type="entry name" value="ABC_TM2"/>
    <property type="match status" value="1"/>
</dbReference>
<feature type="transmembrane region" description="Helical" evidence="5">
    <location>
        <begin position="47"/>
        <end position="67"/>
    </location>
</feature>
<keyword evidence="5" id="KW-0812">Transmembrane</keyword>
<reference evidence="7 8" key="1">
    <citation type="submission" date="2024-10" db="EMBL/GenBank/DDBJ databases">
        <authorList>
            <person name="Yibar A."/>
            <person name="Saticioglu I.B."/>
            <person name="Duman M."/>
            <person name="Ajmi N."/>
            <person name="Gurler F."/>
            <person name="Ay H."/>
            <person name="Onuk E."/>
            <person name="Guler S."/>
            <person name="Romalde J.L."/>
        </authorList>
    </citation>
    <scope>NUCLEOTIDE SEQUENCE [LARGE SCALE GENOMIC DNA]</scope>
    <source>
        <strain evidence="7 8">1-TCBS-B</strain>
    </source>
</reference>
<keyword evidence="4" id="KW-1003">Cell membrane</keyword>
<name>A0ABW7IDG2_9VIBR</name>
<feature type="transmembrane region" description="Helical" evidence="5">
    <location>
        <begin position="123"/>
        <end position="149"/>
    </location>
</feature>
<dbReference type="PANTHER" id="PTHR30413:SF8">
    <property type="entry name" value="TRANSPORT PERMEASE PROTEIN"/>
    <property type="match status" value="1"/>
</dbReference>
<dbReference type="RefSeq" id="WP_394628624.1">
    <property type="nucleotide sequence ID" value="NZ_JBIHSF010000005.1"/>
</dbReference>
<comment type="similarity">
    <text evidence="2">Belongs to the ABC-2 integral membrane protein family.</text>
</comment>
<feature type="domain" description="ABC transmembrane type-2" evidence="6">
    <location>
        <begin position="48"/>
        <end position="267"/>
    </location>
</feature>
<evidence type="ECO:0000256" key="4">
    <source>
        <dbReference type="ARBA" id="ARBA00022519"/>
    </source>
</evidence>
<dbReference type="PANTHER" id="PTHR30413">
    <property type="entry name" value="INNER MEMBRANE TRANSPORT PERMEASE"/>
    <property type="match status" value="1"/>
</dbReference>
<evidence type="ECO:0000256" key="5">
    <source>
        <dbReference type="SAM" id="Phobius"/>
    </source>
</evidence>
<evidence type="ECO:0000256" key="2">
    <source>
        <dbReference type="ARBA" id="ARBA00007783"/>
    </source>
</evidence>
<evidence type="ECO:0000256" key="3">
    <source>
        <dbReference type="ARBA" id="ARBA00022448"/>
    </source>
</evidence>
<keyword evidence="3" id="KW-0813">Transport</keyword>
<keyword evidence="5" id="KW-1133">Transmembrane helix</keyword>
<accession>A0ABW7IDG2</accession>
<comment type="caution">
    <text evidence="7">The sequence shown here is derived from an EMBL/GenBank/DDBJ whole genome shotgun (WGS) entry which is preliminary data.</text>
</comment>
<evidence type="ECO:0000259" key="6">
    <source>
        <dbReference type="PROSITE" id="PS51012"/>
    </source>
</evidence>
<evidence type="ECO:0000256" key="1">
    <source>
        <dbReference type="ARBA" id="ARBA00004429"/>
    </source>
</evidence>
<evidence type="ECO:0000313" key="7">
    <source>
        <dbReference type="EMBL" id="MFH0259610.1"/>
    </source>
</evidence>
<keyword evidence="8" id="KW-1185">Reference proteome</keyword>
<feature type="transmembrane region" description="Helical" evidence="5">
    <location>
        <begin position="161"/>
        <end position="179"/>
    </location>
</feature>
<feature type="transmembrane region" description="Helical" evidence="5">
    <location>
        <begin position="79"/>
        <end position="96"/>
    </location>
</feature>
<dbReference type="InterPro" id="IPR047817">
    <property type="entry name" value="ABC2_TM_bact-type"/>
</dbReference>
<protein>
    <submittedName>
        <fullName evidence="7">ABC transporter permease</fullName>
    </submittedName>
</protein>
<organism evidence="7 8">
    <name type="scientific">Vibrio barjaei</name>
    <dbReference type="NCBI Taxonomy" id="1676683"/>
    <lineage>
        <taxon>Bacteria</taxon>
        <taxon>Pseudomonadati</taxon>
        <taxon>Pseudomonadota</taxon>
        <taxon>Gammaproteobacteria</taxon>
        <taxon>Vibrionales</taxon>
        <taxon>Vibrionaceae</taxon>
        <taxon>Vibrio</taxon>
    </lineage>
</organism>